<evidence type="ECO:0000259" key="2">
    <source>
        <dbReference type="Pfam" id="PF08906"/>
    </source>
</evidence>
<proteinExistence type="predicted"/>
<dbReference type="Proteomes" id="UP000548787">
    <property type="component" value="Unassembled WGS sequence"/>
</dbReference>
<evidence type="ECO:0000259" key="1">
    <source>
        <dbReference type="Pfam" id="PF08887"/>
    </source>
</evidence>
<dbReference type="InterPro" id="IPR014983">
    <property type="entry name" value="GAD-rel"/>
</dbReference>
<name>A0A7W1T6N5_9LIST</name>
<feature type="domain" description="GAD-related" evidence="1">
    <location>
        <begin position="10"/>
        <end position="90"/>
    </location>
</feature>
<dbReference type="Pfam" id="PF08906">
    <property type="entry name" value="T6SS_Tdi1_C"/>
    <property type="match status" value="1"/>
</dbReference>
<dbReference type="Pfam" id="PF08887">
    <property type="entry name" value="GAD-like"/>
    <property type="match status" value="1"/>
</dbReference>
<evidence type="ECO:0000313" key="3">
    <source>
        <dbReference type="EMBL" id="MBA3926397.1"/>
    </source>
</evidence>
<dbReference type="InterPro" id="IPR015002">
    <property type="entry name" value="T6SS_Tdi1_C"/>
</dbReference>
<gene>
    <name evidence="3" type="ORF">HPK16_08585</name>
</gene>
<reference evidence="3 4" key="2">
    <citation type="submission" date="2020-08" db="EMBL/GenBank/DDBJ databases">
        <title>Listeria ohnekaius sp. nov. and Listeria portnoyii sp. nov. isolated from non-agricultural and natural environments.</title>
        <authorList>
            <person name="Weller D."/>
            <person name="Belias A.M."/>
            <person name="Liao J."/>
            <person name="Guo S."/>
            <person name="Orsi R.H."/>
            <person name="Wiedmann M."/>
        </authorList>
    </citation>
    <scope>NUCLEOTIDE SEQUENCE [LARGE SCALE GENOMIC DNA]</scope>
    <source>
        <strain evidence="3 4">FSL W9-0585</strain>
    </source>
</reference>
<organism evidence="3 4">
    <name type="scientific">Listeria rustica</name>
    <dbReference type="NCBI Taxonomy" id="2713503"/>
    <lineage>
        <taxon>Bacteria</taxon>
        <taxon>Bacillati</taxon>
        <taxon>Bacillota</taxon>
        <taxon>Bacilli</taxon>
        <taxon>Bacillales</taxon>
        <taxon>Listeriaceae</taxon>
        <taxon>Listeria</taxon>
    </lineage>
</organism>
<protein>
    <submittedName>
        <fullName evidence="3">DUF1851 domain-containing protein</fullName>
    </submittedName>
</protein>
<feature type="domain" description="T6SS immunity protein Tdi1 C-terminal" evidence="2">
    <location>
        <begin position="103"/>
        <end position="174"/>
    </location>
</feature>
<dbReference type="SUPFAM" id="SSF160631">
    <property type="entry name" value="SMI1/KNR4-like"/>
    <property type="match status" value="1"/>
</dbReference>
<keyword evidence="4" id="KW-1185">Reference proteome</keyword>
<sequence length="179" mass="20982">MSVLEDFKLVEKVSEDILEEYCTKLPEEMIYFWKKYGFGTFMEGYFKSVNPLEYKEILESTSERYTDSIVLFTTGMGDLIIWSDGYVRMINYRYGIVKTIFFSFEFFFEDTADEEFRIEDLMWKPYQEAVKKLGTPAYDECFGYVPLLALGGSEKVENLQKVKLKEHILLISALVGTIE</sequence>
<dbReference type="RefSeq" id="WP_181676559.1">
    <property type="nucleotide sequence ID" value="NZ_JABJVM010000007.1"/>
</dbReference>
<dbReference type="InterPro" id="IPR037883">
    <property type="entry name" value="Knr4/Smi1-like_sf"/>
</dbReference>
<dbReference type="EMBL" id="JABJVM010000007">
    <property type="protein sequence ID" value="MBA3926397.1"/>
    <property type="molecule type" value="Genomic_DNA"/>
</dbReference>
<evidence type="ECO:0000313" key="4">
    <source>
        <dbReference type="Proteomes" id="UP000548787"/>
    </source>
</evidence>
<reference evidence="3 4" key="1">
    <citation type="submission" date="2020-05" db="EMBL/GenBank/DDBJ databases">
        <authorList>
            <person name="Carlin C.R."/>
        </authorList>
    </citation>
    <scope>NUCLEOTIDE SEQUENCE [LARGE SCALE GENOMIC DNA]</scope>
    <source>
        <strain evidence="3 4">FSL W9-0585</strain>
    </source>
</reference>
<dbReference type="AlphaFoldDB" id="A0A7W1T6N5"/>
<accession>A0A7W1T6N5</accession>
<comment type="caution">
    <text evidence="3">The sequence shown here is derived from an EMBL/GenBank/DDBJ whole genome shotgun (WGS) entry which is preliminary data.</text>
</comment>